<feature type="compositionally biased region" description="Basic and acidic residues" evidence="1">
    <location>
        <begin position="91"/>
        <end position="103"/>
    </location>
</feature>
<evidence type="ECO:0000313" key="3">
    <source>
        <dbReference type="EMBL" id="MBD2185032.1"/>
    </source>
</evidence>
<dbReference type="Pfam" id="PF07813">
    <property type="entry name" value="LTXXQ"/>
    <property type="match status" value="1"/>
</dbReference>
<feature type="chain" id="PRO_5036952704" evidence="2">
    <location>
        <begin position="25"/>
        <end position="156"/>
    </location>
</feature>
<comment type="caution">
    <text evidence="3">The sequence shown here is derived from an EMBL/GenBank/DDBJ whole genome shotgun (WGS) entry which is preliminary data.</text>
</comment>
<evidence type="ECO:0000313" key="4">
    <source>
        <dbReference type="Proteomes" id="UP000641646"/>
    </source>
</evidence>
<feature type="region of interest" description="Disordered" evidence="1">
    <location>
        <begin position="91"/>
        <end position="156"/>
    </location>
</feature>
<proteinExistence type="predicted"/>
<dbReference type="InterPro" id="IPR012899">
    <property type="entry name" value="LTXXQ"/>
</dbReference>
<feature type="signal peptide" evidence="2">
    <location>
        <begin position="1"/>
        <end position="24"/>
    </location>
</feature>
<dbReference type="RefSeq" id="WP_190472594.1">
    <property type="nucleotide sequence ID" value="NZ_JACJPW010000104.1"/>
</dbReference>
<keyword evidence="2" id="KW-0732">Signal</keyword>
<keyword evidence="4" id="KW-1185">Reference proteome</keyword>
<feature type="region of interest" description="Disordered" evidence="1">
    <location>
        <begin position="34"/>
        <end position="55"/>
    </location>
</feature>
<organism evidence="3 4">
    <name type="scientific">Aerosakkonema funiforme FACHB-1375</name>
    <dbReference type="NCBI Taxonomy" id="2949571"/>
    <lineage>
        <taxon>Bacteria</taxon>
        <taxon>Bacillati</taxon>
        <taxon>Cyanobacteriota</taxon>
        <taxon>Cyanophyceae</taxon>
        <taxon>Oscillatoriophycideae</taxon>
        <taxon>Aerosakkonematales</taxon>
        <taxon>Aerosakkonemataceae</taxon>
        <taxon>Aerosakkonema</taxon>
    </lineage>
</organism>
<feature type="compositionally biased region" description="Basic and acidic residues" evidence="1">
    <location>
        <begin position="111"/>
        <end position="129"/>
    </location>
</feature>
<reference evidence="3" key="2">
    <citation type="submission" date="2020-08" db="EMBL/GenBank/DDBJ databases">
        <authorList>
            <person name="Chen M."/>
            <person name="Teng W."/>
            <person name="Zhao L."/>
            <person name="Hu C."/>
            <person name="Zhou Y."/>
            <person name="Han B."/>
            <person name="Song L."/>
            <person name="Shu W."/>
        </authorList>
    </citation>
    <scope>NUCLEOTIDE SEQUENCE</scope>
    <source>
        <strain evidence="3">FACHB-1375</strain>
    </source>
</reference>
<dbReference type="GO" id="GO:0042597">
    <property type="term" value="C:periplasmic space"/>
    <property type="evidence" value="ECO:0007669"/>
    <property type="project" value="InterPro"/>
</dbReference>
<protein>
    <submittedName>
        <fullName evidence="3">Spy/CpxP family protein refolding chaperone</fullName>
    </submittedName>
</protein>
<dbReference type="EMBL" id="JACJPW010000104">
    <property type="protein sequence ID" value="MBD2185032.1"/>
    <property type="molecule type" value="Genomic_DNA"/>
</dbReference>
<sequence>MRINRGLLVLSAVTLLMGASGFMAPNKVAANQSDLVAQDSSQPNSKPEGARRRGGRGFAAISGLTDAQKDQLRQIHESTRQQMDAILTAEQREQMRTAREQRQRPSINLTEDQKTRMRTIREDAKKRMEAVLTPEQRQQLEQMRQQRPQRPQQPQS</sequence>
<evidence type="ECO:0000256" key="2">
    <source>
        <dbReference type="SAM" id="SignalP"/>
    </source>
</evidence>
<accession>A0A926ZK45</accession>
<name>A0A926ZK45_9CYAN</name>
<dbReference type="AlphaFoldDB" id="A0A926ZK45"/>
<evidence type="ECO:0000256" key="1">
    <source>
        <dbReference type="SAM" id="MobiDB-lite"/>
    </source>
</evidence>
<dbReference type="Gene3D" id="1.20.120.1490">
    <property type="match status" value="1"/>
</dbReference>
<gene>
    <name evidence="3" type="ORF">H6G03_28840</name>
</gene>
<feature type="compositionally biased region" description="Low complexity" evidence="1">
    <location>
        <begin position="134"/>
        <end position="156"/>
    </location>
</feature>
<dbReference type="Proteomes" id="UP000641646">
    <property type="component" value="Unassembled WGS sequence"/>
</dbReference>
<reference evidence="3" key="1">
    <citation type="journal article" date="2015" name="ISME J.">
        <title>Draft Genome Sequence of Streptomyces incarnatus NRRL8089, which Produces the Nucleoside Antibiotic Sinefungin.</title>
        <authorList>
            <person name="Oshima K."/>
            <person name="Hattori M."/>
            <person name="Shimizu H."/>
            <person name="Fukuda K."/>
            <person name="Nemoto M."/>
            <person name="Inagaki K."/>
            <person name="Tamura T."/>
        </authorList>
    </citation>
    <scope>NUCLEOTIDE SEQUENCE</scope>
    <source>
        <strain evidence="3">FACHB-1375</strain>
    </source>
</reference>
<feature type="compositionally biased region" description="Polar residues" evidence="1">
    <location>
        <begin position="34"/>
        <end position="45"/>
    </location>
</feature>